<dbReference type="SUPFAM" id="SSF56235">
    <property type="entry name" value="N-terminal nucleophile aminohydrolases (Ntn hydrolases)"/>
    <property type="match status" value="1"/>
</dbReference>
<reference evidence="3 4" key="2">
    <citation type="journal article" date="2010" name="Stand. Genomic Sci.">
        <title>Complete genome sequence of Nakamurella multipartita type strain (Y-104).</title>
        <authorList>
            <person name="Tice H."/>
            <person name="Mayilraj S."/>
            <person name="Sims D."/>
            <person name="Lapidus A."/>
            <person name="Nolan M."/>
            <person name="Lucas S."/>
            <person name="Glavina Del Rio T."/>
            <person name="Copeland A."/>
            <person name="Cheng J.F."/>
            <person name="Meincke L."/>
            <person name="Bruce D."/>
            <person name="Goodwin L."/>
            <person name="Pitluck S."/>
            <person name="Ivanova N."/>
            <person name="Mavromatis K."/>
            <person name="Ovchinnikova G."/>
            <person name="Pati A."/>
            <person name="Chen A."/>
            <person name="Palaniappan K."/>
            <person name="Land M."/>
            <person name="Hauser L."/>
            <person name="Chang Y.J."/>
            <person name="Jeffries C.D."/>
            <person name="Detter J.C."/>
            <person name="Brettin T."/>
            <person name="Rohde M."/>
            <person name="Goker M."/>
            <person name="Bristow J."/>
            <person name="Eisen J.A."/>
            <person name="Markowitz V."/>
            <person name="Hugenholtz P."/>
            <person name="Kyrpides N.C."/>
            <person name="Klenk H.P."/>
            <person name="Chen F."/>
        </authorList>
    </citation>
    <scope>NUCLEOTIDE SEQUENCE [LARGE SCALE GENOMIC DNA]</scope>
    <source>
        <strain evidence="4">ATCC 700099 / DSM 44233 / CIP 104796 / JCM 9543 / NBRC 105858 / Y-104</strain>
    </source>
</reference>
<dbReference type="CDD" id="cd01908">
    <property type="entry name" value="YafJ"/>
    <property type="match status" value="1"/>
</dbReference>
<dbReference type="PANTHER" id="PTHR42824:SF1">
    <property type="entry name" value="GLUTAMINE AMIDOTRANSFERASE YAFJ-RELATED"/>
    <property type="match status" value="1"/>
</dbReference>
<dbReference type="EMBL" id="CP001737">
    <property type="protein sequence ID" value="ACV81581.1"/>
    <property type="molecule type" value="Genomic_DNA"/>
</dbReference>
<sequence>MCRLFGLHAGASPVTASFWLIDAPDSLRRQSHHNPDGAGIGVFDADGEPRLDKQPIAAYADDEFTRDARTARSRTFLAHVRYASVGAHKVTNTHPFTMDGRIFAHNGTLEDLDPLNERLRELDASGLVLGDTDSERMFALITAEIRRHDGSVPDGIVAAVGWIADHLGVFSVNLILGTPDELWALRYPANHELYVLDRSAHPAPLAVASPRIRAHSPELADQPAVVVASEPMDGETGWRLMDSGELVHVARDLTITSTRPFPHAPRHLLTLADLSPTAAASQSPAAQRTT</sequence>
<dbReference type="PROSITE" id="PS51278">
    <property type="entry name" value="GATASE_TYPE_2"/>
    <property type="match status" value="1"/>
</dbReference>
<dbReference type="Gene3D" id="3.60.20.10">
    <property type="entry name" value="Glutamine Phosphoribosylpyrophosphate, subunit 1, domain 1"/>
    <property type="match status" value="1"/>
</dbReference>
<keyword evidence="1 3" id="KW-0315">Glutamine amidotransferase</keyword>
<dbReference type="InterPro" id="IPR029055">
    <property type="entry name" value="Ntn_hydrolases_N"/>
</dbReference>
<evidence type="ECO:0000259" key="2">
    <source>
        <dbReference type="PROSITE" id="PS51278"/>
    </source>
</evidence>
<dbReference type="RefSeq" id="WP_015750385.1">
    <property type="nucleotide sequence ID" value="NC_013235.1"/>
</dbReference>
<dbReference type="eggNOG" id="COG0121">
    <property type="taxonomic scope" value="Bacteria"/>
</dbReference>
<evidence type="ECO:0000313" key="3">
    <source>
        <dbReference type="EMBL" id="ACV81581.1"/>
    </source>
</evidence>
<dbReference type="HOGENOM" id="CLU_042555_2_0_11"/>
<dbReference type="InParanoid" id="C8XD91"/>
<accession>C8XD91</accession>
<name>C8XD91_NAKMY</name>
<dbReference type="InterPro" id="IPR026869">
    <property type="entry name" value="EgtC-like"/>
</dbReference>
<gene>
    <name evidence="3" type="ordered locus">Namu_5315</name>
</gene>
<dbReference type="GO" id="GO:0016740">
    <property type="term" value="F:transferase activity"/>
    <property type="evidence" value="ECO:0007669"/>
    <property type="project" value="UniProtKB-KW"/>
</dbReference>
<dbReference type="STRING" id="479431.Namu_5315"/>
<dbReference type="AlphaFoldDB" id="C8XD91"/>
<dbReference type="OrthoDB" id="9804310at2"/>
<evidence type="ECO:0000256" key="1">
    <source>
        <dbReference type="ARBA" id="ARBA00022962"/>
    </source>
</evidence>
<reference evidence="4" key="1">
    <citation type="submission" date="2009-09" db="EMBL/GenBank/DDBJ databases">
        <title>The complete genome of Nakamurella multipartita DSM 44233.</title>
        <authorList>
            <consortium name="US DOE Joint Genome Institute (JGI-PGF)"/>
            <person name="Lucas S."/>
            <person name="Copeland A."/>
            <person name="Lapidus A."/>
            <person name="Glavina del Rio T."/>
            <person name="Dalin E."/>
            <person name="Tice H."/>
            <person name="Bruce D."/>
            <person name="Goodwin L."/>
            <person name="Pitluck S."/>
            <person name="Kyrpides N."/>
            <person name="Mavromatis K."/>
            <person name="Ivanova N."/>
            <person name="Ovchinnikova G."/>
            <person name="Sims D."/>
            <person name="Meincke L."/>
            <person name="Brettin T."/>
            <person name="Detter J.C."/>
            <person name="Han C."/>
            <person name="Larimer F."/>
            <person name="Land M."/>
            <person name="Hauser L."/>
            <person name="Markowitz V."/>
            <person name="Cheng J.-F."/>
            <person name="Hugenholtz P."/>
            <person name="Woyke T."/>
            <person name="Wu D."/>
            <person name="Klenk H.-P."/>
            <person name="Eisen J.A."/>
        </authorList>
    </citation>
    <scope>NUCLEOTIDE SEQUENCE [LARGE SCALE GENOMIC DNA]</scope>
    <source>
        <strain evidence="4">ATCC 700099 / DSM 44233 / CIP 104796 / JCM 9543 / NBRC 105858 / Y-104</strain>
    </source>
</reference>
<dbReference type="Proteomes" id="UP000002218">
    <property type="component" value="Chromosome"/>
</dbReference>
<proteinExistence type="predicted"/>
<keyword evidence="3" id="KW-0808">Transferase</keyword>
<dbReference type="PANTHER" id="PTHR42824">
    <property type="entry name" value="GLUTAMINE AMIDOTRANSFERASE"/>
    <property type="match status" value="1"/>
</dbReference>
<dbReference type="InterPro" id="IPR017932">
    <property type="entry name" value="GATase_2_dom"/>
</dbReference>
<feature type="domain" description="Glutamine amidotransferase type-2" evidence="2">
    <location>
        <begin position="2"/>
        <end position="252"/>
    </location>
</feature>
<dbReference type="Pfam" id="PF13230">
    <property type="entry name" value="GATase_4"/>
    <property type="match status" value="1"/>
</dbReference>
<evidence type="ECO:0000313" key="4">
    <source>
        <dbReference type="Proteomes" id="UP000002218"/>
    </source>
</evidence>
<dbReference type="KEGG" id="nml:Namu_5315"/>
<keyword evidence="4" id="KW-1185">Reference proteome</keyword>
<organism evidence="3 4">
    <name type="scientific">Nakamurella multipartita (strain ATCC 700099 / DSM 44233 / CIP 104796 / JCM 9543 / NBRC 105858 / Y-104)</name>
    <name type="common">Microsphaera multipartita</name>
    <dbReference type="NCBI Taxonomy" id="479431"/>
    <lineage>
        <taxon>Bacteria</taxon>
        <taxon>Bacillati</taxon>
        <taxon>Actinomycetota</taxon>
        <taxon>Actinomycetes</taxon>
        <taxon>Nakamurellales</taxon>
        <taxon>Nakamurellaceae</taxon>
        <taxon>Nakamurella</taxon>
    </lineage>
</organism>
<protein>
    <submittedName>
        <fullName evidence="3">Glutamine amidotransferase class-II</fullName>
    </submittedName>
</protein>